<dbReference type="Proteomes" id="UP000076722">
    <property type="component" value="Unassembled WGS sequence"/>
</dbReference>
<feature type="transmembrane region" description="Helical" evidence="1">
    <location>
        <begin position="42"/>
        <end position="68"/>
    </location>
</feature>
<proteinExistence type="predicted"/>
<dbReference type="GO" id="GO:0032541">
    <property type="term" value="C:cortical endoplasmic reticulum"/>
    <property type="evidence" value="ECO:0007669"/>
    <property type="project" value="TreeGrafter"/>
</dbReference>
<organism evidence="2 3">
    <name type="scientific">Sistotremastrum niveocremeum HHB9708</name>
    <dbReference type="NCBI Taxonomy" id="1314777"/>
    <lineage>
        <taxon>Eukaryota</taxon>
        <taxon>Fungi</taxon>
        <taxon>Dikarya</taxon>
        <taxon>Basidiomycota</taxon>
        <taxon>Agaricomycotina</taxon>
        <taxon>Agaricomycetes</taxon>
        <taxon>Sistotremastrales</taxon>
        <taxon>Sistotremastraceae</taxon>
        <taxon>Sertulicium</taxon>
        <taxon>Sertulicium niveocremeum</taxon>
    </lineage>
</organism>
<protein>
    <recommendedName>
        <fullName evidence="4">ICE2-domain-containing protein</fullName>
    </recommendedName>
</protein>
<dbReference type="PANTHER" id="PTHR31726:SF2">
    <property type="entry name" value="PROTEIN ICE2"/>
    <property type="match status" value="1"/>
</dbReference>
<gene>
    <name evidence="2" type="ORF">SISNIDRAFT_548113</name>
</gene>
<feature type="transmembrane region" description="Helical" evidence="1">
    <location>
        <begin position="144"/>
        <end position="165"/>
    </location>
</feature>
<reference evidence="2 3" key="1">
    <citation type="journal article" date="2016" name="Mol. Biol. Evol.">
        <title>Comparative Genomics of Early-Diverging Mushroom-Forming Fungi Provides Insights into the Origins of Lignocellulose Decay Capabilities.</title>
        <authorList>
            <person name="Nagy L.G."/>
            <person name="Riley R."/>
            <person name="Tritt A."/>
            <person name="Adam C."/>
            <person name="Daum C."/>
            <person name="Floudas D."/>
            <person name="Sun H."/>
            <person name="Yadav J.S."/>
            <person name="Pangilinan J."/>
            <person name="Larsson K.H."/>
            <person name="Matsuura K."/>
            <person name="Barry K."/>
            <person name="Labutti K."/>
            <person name="Kuo R."/>
            <person name="Ohm R.A."/>
            <person name="Bhattacharya S.S."/>
            <person name="Shirouzu T."/>
            <person name="Yoshinaga Y."/>
            <person name="Martin F.M."/>
            <person name="Grigoriev I.V."/>
            <person name="Hibbett D.S."/>
        </authorList>
    </citation>
    <scope>NUCLEOTIDE SEQUENCE [LARGE SCALE GENOMIC DNA]</scope>
    <source>
        <strain evidence="2 3">HHB9708</strain>
    </source>
</reference>
<keyword evidence="3" id="KW-1185">Reference proteome</keyword>
<dbReference type="Pfam" id="PF08426">
    <property type="entry name" value="ICE2"/>
    <property type="match status" value="2"/>
</dbReference>
<evidence type="ECO:0000256" key="1">
    <source>
        <dbReference type="SAM" id="Phobius"/>
    </source>
</evidence>
<feature type="transmembrane region" description="Helical" evidence="1">
    <location>
        <begin position="106"/>
        <end position="123"/>
    </location>
</feature>
<dbReference type="GO" id="GO:0005789">
    <property type="term" value="C:endoplasmic reticulum membrane"/>
    <property type="evidence" value="ECO:0007669"/>
    <property type="project" value="TreeGrafter"/>
</dbReference>
<feature type="transmembrane region" description="Helical" evidence="1">
    <location>
        <begin position="75"/>
        <end position="100"/>
    </location>
</feature>
<dbReference type="GO" id="GO:0048309">
    <property type="term" value="P:endoplasmic reticulum inheritance"/>
    <property type="evidence" value="ECO:0007669"/>
    <property type="project" value="TreeGrafter"/>
</dbReference>
<evidence type="ECO:0000313" key="2">
    <source>
        <dbReference type="EMBL" id="KZS95992.1"/>
    </source>
</evidence>
<dbReference type="AlphaFoldDB" id="A0A164XHQ0"/>
<dbReference type="OrthoDB" id="5577218at2759"/>
<accession>A0A164XHQ0</accession>
<dbReference type="STRING" id="1314777.A0A164XHQ0"/>
<dbReference type="EMBL" id="KV419400">
    <property type="protein sequence ID" value="KZS95992.1"/>
    <property type="molecule type" value="Genomic_DNA"/>
</dbReference>
<dbReference type="GO" id="GO:0000921">
    <property type="term" value="P:septin ring assembly"/>
    <property type="evidence" value="ECO:0007669"/>
    <property type="project" value="TreeGrafter"/>
</dbReference>
<evidence type="ECO:0008006" key="4">
    <source>
        <dbReference type="Google" id="ProtNLM"/>
    </source>
</evidence>
<dbReference type="GO" id="GO:0097038">
    <property type="term" value="C:perinuclear endoplasmic reticulum"/>
    <property type="evidence" value="ECO:0007669"/>
    <property type="project" value="TreeGrafter"/>
</dbReference>
<dbReference type="InterPro" id="IPR013635">
    <property type="entry name" value="Ice2"/>
</dbReference>
<keyword evidence="1" id="KW-0812">Transmembrane</keyword>
<sequence length="363" mass="40131">MTWMYQLKNIFFNSAKISTVLQILLFLPLTLSTLSTPAFLVFSLLLFIHSLIHGTLLLLFGPGILSLLQVPVHPFLLLVCFNLFSHDGFSSILTTAAAWWGRVLTLSTPVFIIFEALSSLLVAQSLGQGAKDLAAQSESWQFGLLIGSAAAYVAATYWIVLAYPAAAASPLASTLLGVTTTAFIFLTLIGFSSRRTNVVESSCLALYLAFNIWLSGFTDASFSDPNASYAPLWENILPHMKTMLSFITNTLPKPVLLSLLYRLTVLHLSSRILPEIGADAWESEGGIDGDWDGRPTSRLTKILLTYRQSIFITTYTHLLLLDHSSQVWWRHMCMITCLSVWALELHLTGGDDDEMGSKSWKVD</sequence>
<keyword evidence="1" id="KW-1133">Transmembrane helix</keyword>
<dbReference type="PANTHER" id="PTHR31726">
    <property type="entry name" value="PROTEIN ICE2"/>
    <property type="match status" value="1"/>
</dbReference>
<feature type="transmembrane region" description="Helical" evidence="1">
    <location>
        <begin position="171"/>
        <end position="191"/>
    </location>
</feature>
<keyword evidence="1" id="KW-0472">Membrane</keyword>
<evidence type="ECO:0000313" key="3">
    <source>
        <dbReference type="Proteomes" id="UP000076722"/>
    </source>
</evidence>
<name>A0A164XHQ0_9AGAM</name>